<keyword evidence="3" id="KW-1185">Reference proteome</keyword>
<dbReference type="Proteomes" id="UP000594454">
    <property type="component" value="Chromosome 4"/>
</dbReference>
<sequence length="107" mass="11973">MPPRKNNWEARPADTGTSLEADQVWNEPGDKCQPITTDEENIEEHTLKKVDLQSAVKKILSDAQRKKKGVAEQSSEVSNDIILRYTGLLTRMAQKVAKLNGKIEALN</sequence>
<name>A0A7R8YZB2_HERIL</name>
<evidence type="ECO:0000313" key="3">
    <source>
        <dbReference type="Proteomes" id="UP000594454"/>
    </source>
</evidence>
<feature type="compositionally biased region" description="Basic and acidic residues" evidence="1">
    <location>
        <begin position="1"/>
        <end position="12"/>
    </location>
</feature>
<accession>A0A7R8YZB2</accession>
<dbReference type="AlphaFoldDB" id="A0A7R8YZB2"/>
<evidence type="ECO:0000313" key="2">
    <source>
        <dbReference type="EMBL" id="CAD7087616.1"/>
    </source>
</evidence>
<proteinExistence type="predicted"/>
<protein>
    <submittedName>
        <fullName evidence="2">Uncharacterized protein</fullName>
    </submittedName>
</protein>
<feature type="region of interest" description="Disordered" evidence="1">
    <location>
        <begin position="1"/>
        <end position="35"/>
    </location>
</feature>
<reference evidence="2 3" key="1">
    <citation type="submission" date="2020-11" db="EMBL/GenBank/DDBJ databases">
        <authorList>
            <person name="Wallbank WR R."/>
            <person name="Pardo Diaz C."/>
            <person name="Kozak K."/>
            <person name="Martin S."/>
            <person name="Jiggins C."/>
            <person name="Moest M."/>
            <person name="Warren A I."/>
            <person name="Generalovic N T."/>
            <person name="Byers J.R.P. K."/>
            <person name="Montejo-Kovacevich G."/>
            <person name="Yen C E."/>
        </authorList>
    </citation>
    <scope>NUCLEOTIDE SEQUENCE [LARGE SCALE GENOMIC DNA]</scope>
</reference>
<evidence type="ECO:0000256" key="1">
    <source>
        <dbReference type="SAM" id="MobiDB-lite"/>
    </source>
</evidence>
<dbReference type="EMBL" id="LR899012">
    <property type="protein sequence ID" value="CAD7087616.1"/>
    <property type="molecule type" value="Genomic_DNA"/>
</dbReference>
<gene>
    <name evidence="2" type="ORF">HERILL_LOCUS10310</name>
</gene>
<dbReference type="InParanoid" id="A0A7R8YZB2"/>
<organism evidence="2 3">
    <name type="scientific">Hermetia illucens</name>
    <name type="common">Black soldier fly</name>
    <dbReference type="NCBI Taxonomy" id="343691"/>
    <lineage>
        <taxon>Eukaryota</taxon>
        <taxon>Metazoa</taxon>
        <taxon>Ecdysozoa</taxon>
        <taxon>Arthropoda</taxon>
        <taxon>Hexapoda</taxon>
        <taxon>Insecta</taxon>
        <taxon>Pterygota</taxon>
        <taxon>Neoptera</taxon>
        <taxon>Endopterygota</taxon>
        <taxon>Diptera</taxon>
        <taxon>Brachycera</taxon>
        <taxon>Stratiomyomorpha</taxon>
        <taxon>Stratiomyidae</taxon>
        <taxon>Hermetiinae</taxon>
        <taxon>Hermetia</taxon>
    </lineage>
</organism>